<dbReference type="GO" id="GO:0006631">
    <property type="term" value="P:fatty acid metabolic process"/>
    <property type="evidence" value="ECO:0007669"/>
    <property type="project" value="TreeGrafter"/>
</dbReference>
<reference evidence="5 6" key="1">
    <citation type="journal article" date="2015" name="Genome Announc.">
        <title>Expanding the biotechnology potential of lactobacilli through comparative genomics of 213 strains and associated genera.</title>
        <authorList>
            <person name="Sun Z."/>
            <person name="Harris H.M."/>
            <person name="McCann A."/>
            <person name="Guo C."/>
            <person name="Argimon S."/>
            <person name="Zhang W."/>
            <person name="Yang X."/>
            <person name="Jeffery I.B."/>
            <person name="Cooney J.C."/>
            <person name="Kagawa T.F."/>
            <person name="Liu W."/>
            <person name="Song Y."/>
            <person name="Salvetti E."/>
            <person name="Wrobel A."/>
            <person name="Rasinkangas P."/>
            <person name="Parkhill J."/>
            <person name="Rea M.C."/>
            <person name="O'Sullivan O."/>
            <person name="Ritari J."/>
            <person name="Douillard F.P."/>
            <person name="Paul Ross R."/>
            <person name="Yang R."/>
            <person name="Briner A.E."/>
            <person name="Felis G.E."/>
            <person name="de Vos W.M."/>
            <person name="Barrangou R."/>
            <person name="Klaenhammer T.R."/>
            <person name="Caufield P.W."/>
            <person name="Cui Y."/>
            <person name="Zhang H."/>
            <person name="O'Toole P.W."/>
        </authorList>
    </citation>
    <scope>NUCLEOTIDE SEQUENCE [LARGE SCALE GENOMIC DNA]</scope>
    <source>
        <strain evidence="5 6">DSM 24716</strain>
    </source>
</reference>
<dbReference type="InterPro" id="IPR045851">
    <property type="entry name" value="AMP-bd_C_sf"/>
</dbReference>
<dbReference type="STRING" id="993692.IV57_GL000705"/>
<feature type="domain" description="AMP-binding enzyme C-terminal" evidence="4">
    <location>
        <begin position="423"/>
        <end position="500"/>
    </location>
</feature>
<comment type="similarity">
    <text evidence="1">Belongs to the ATP-dependent AMP-binding enzyme family.</text>
</comment>
<dbReference type="InterPro" id="IPR042099">
    <property type="entry name" value="ANL_N_sf"/>
</dbReference>
<keyword evidence="2" id="KW-0436">Ligase</keyword>
<dbReference type="PROSITE" id="PS00455">
    <property type="entry name" value="AMP_BINDING"/>
    <property type="match status" value="1"/>
</dbReference>
<dbReference type="Proteomes" id="UP000051006">
    <property type="component" value="Unassembled WGS sequence"/>
</dbReference>
<dbReference type="SUPFAM" id="SSF56801">
    <property type="entry name" value="Acetyl-CoA synthetase-like"/>
    <property type="match status" value="1"/>
</dbReference>
<evidence type="ECO:0000256" key="1">
    <source>
        <dbReference type="ARBA" id="ARBA00006432"/>
    </source>
</evidence>
<dbReference type="PATRIC" id="fig|993692.3.peg.712"/>
<accession>A0A0R2LAI0</accession>
<evidence type="ECO:0000259" key="3">
    <source>
        <dbReference type="Pfam" id="PF00501"/>
    </source>
</evidence>
<dbReference type="EMBL" id="JQCF01000015">
    <property type="protein sequence ID" value="KRN98895.1"/>
    <property type="molecule type" value="Genomic_DNA"/>
</dbReference>
<evidence type="ECO:0000259" key="4">
    <source>
        <dbReference type="Pfam" id="PF13193"/>
    </source>
</evidence>
<dbReference type="Gene3D" id="3.30.300.30">
    <property type="match status" value="1"/>
</dbReference>
<dbReference type="InterPro" id="IPR020845">
    <property type="entry name" value="AMP-binding_CS"/>
</dbReference>
<dbReference type="InterPro" id="IPR025110">
    <property type="entry name" value="AMP-bd_C"/>
</dbReference>
<evidence type="ECO:0000313" key="5">
    <source>
        <dbReference type="EMBL" id="KRN98895.1"/>
    </source>
</evidence>
<proteinExistence type="inferred from homology"/>
<dbReference type="Gene3D" id="3.40.50.12780">
    <property type="entry name" value="N-terminal domain of ligase-like"/>
    <property type="match status" value="1"/>
</dbReference>
<sequence>MADHNGTLKKEYKKMSKITNQLNKQLVNNMSENIIKDETLNQWFKGYEIADDVRMIREELLDLHVGLGDVVLVCLPNTAAYPAITQAIWEVGAVMHPIAATTPEVELQQELSEHDYVASIVGQELVDAVLDDQLAIVTALHLQTYSLLHIIRNRELMGHDAAVPMESDLALIMNTSGTTGKPKRVGLTHELLLNGVEHDIESHGMTALDTTLVVMPMFHINAQAVSILSTRLSGGKIVIADKFSASKFWNQVRDNEVTWVSVVPTIINILLINQRANESYDNDIKLRFVRCSSFALPLDKLNAFQNRFHTTILEGYGMTETASQCTINPFDAPKIGSAGKAFKTDVAIMINNEISKEANQIGEIVVRGDHVISDYLDSHPDSFQDGWFLTGDLGYLDEDDYLFVEGRKKDIINHGGEKIAPVQVENSLSQLSFVKEVSVIGTPDTLYGEAVTAVVISQGLQDEELERQKIMAHARETLASYEQPTRIFFVDDYPRNATGKVIRLKLREQVMSALVGRAG</sequence>
<dbReference type="Pfam" id="PF13193">
    <property type="entry name" value="AMP-binding_C"/>
    <property type="match status" value="1"/>
</dbReference>
<organism evidence="5 6">
    <name type="scientific">Companilactobacillus kimchiensis</name>
    <dbReference type="NCBI Taxonomy" id="993692"/>
    <lineage>
        <taxon>Bacteria</taxon>
        <taxon>Bacillati</taxon>
        <taxon>Bacillota</taxon>
        <taxon>Bacilli</taxon>
        <taxon>Lactobacillales</taxon>
        <taxon>Lactobacillaceae</taxon>
        <taxon>Companilactobacillus</taxon>
    </lineage>
</organism>
<evidence type="ECO:0000256" key="2">
    <source>
        <dbReference type="ARBA" id="ARBA00022598"/>
    </source>
</evidence>
<dbReference type="Pfam" id="PF00501">
    <property type="entry name" value="AMP-binding"/>
    <property type="match status" value="1"/>
</dbReference>
<name>A0A0R2LAI0_9LACO</name>
<protein>
    <submittedName>
        <fullName evidence="5">Acyl-CoA synthetase family protein</fullName>
    </submittedName>
</protein>
<keyword evidence="6" id="KW-1185">Reference proteome</keyword>
<dbReference type="GO" id="GO:0031956">
    <property type="term" value="F:medium-chain fatty acid-CoA ligase activity"/>
    <property type="evidence" value="ECO:0007669"/>
    <property type="project" value="TreeGrafter"/>
</dbReference>
<evidence type="ECO:0000313" key="6">
    <source>
        <dbReference type="Proteomes" id="UP000051006"/>
    </source>
</evidence>
<dbReference type="AlphaFoldDB" id="A0A0R2LAI0"/>
<dbReference type="PANTHER" id="PTHR43201:SF5">
    <property type="entry name" value="MEDIUM-CHAIN ACYL-COA LIGASE ACSF2, MITOCHONDRIAL"/>
    <property type="match status" value="1"/>
</dbReference>
<gene>
    <name evidence="5" type="ORF">IV57_GL000705</name>
</gene>
<comment type="caution">
    <text evidence="5">The sequence shown here is derived from an EMBL/GenBank/DDBJ whole genome shotgun (WGS) entry which is preliminary data.</text>
</comment>
<dbReference type="PANTHER" id="PTHR43201">
    <property type="entry name" value="ACYL-COA SYNTHETASE"/>
    <property type="match status" value="1"/>
</dbReference>
<dbReference type="InterPro" id="IPR000873">
    <property type="entry name" value="AMP-dep_synth/lig_dom"/>
</dbReference>
<feature type="domain" description="AMP-dependent synthetase/ligase" evidence="3">
    <location>
        <begin position="43"/>
        <end position="376"/>
    </location>
</feature>